<name>A0A699HHD2_TANCI</name>
<feature type="compositionally biased region" description="Basic and acidic residues" evidence="1">
    <location>
        <begin position="236"/>
        <end position="247"/>
    </location>
</feature>
<comment type="caution">
    <text evidence="3">The sequence shown here is derived from an EMBL/GenBank/DDBJ whole genome shotgun (WGS) entry which is preliminary data.</text>
</comment>
<organism evidence="3">
    <name type="scientific">Tanacetum cinerariifolium</name>
    <name type="common">Dalmatian daisy</name>
    <name type="synonym">Chrysanthemum cinerariifolium</name>
    <dbReference type="NCBI Taxonomy" id="118510"/>
    <lineage>
        <taxon>Eukaryota</taxon>
        <taxon>Viridiplantae</taxon>
        <taxon>Streptophyta</taxon>
        <taxon>Embryophyta</taxon>
        <taxon>Tracheophyta</taxon>
        <taxon>Spermatophyta</taxon>
        <taxon>Magnoliopsida</taxon>
        <taxon>eudicotyledons</taxon>
        <taxon>Gunneridae</taxon>
        <taxon>Pentapetalae</taxon>
        <taxon>asterids</taxon>
        <taxon>campanulids</taxon>
        <taxon>Asterales</taxon>
        <taxon>Asteraceae</taxon>
        <taxon>Asteroideae</taxon>
        <taxon>Anthemideae</taxon>
        <taxon>Anthemidinae</taxon>
        <taxon>Tanacetum</taxon>
    </lineage>
</organism>
<gene>
    <name evidence="3" type="ORF">Tci_398715</name>
</gene>
<dbReference type="InterPro" id="IPR054722">
    <property type="entry name" value="PolX-like_BBD"/>
</dbReference>
<dbReference type="Pfam" id="PF22936">
    <property type="entry name" value="Pol_BBD"/>
    <property type="match status" value="1"/>
</dbReference>
<proteinExistence type="predicted"/>
<feature type="region of interest" description="Disordered" evidence="1">
    <location>
        <begin position="277"/>
        <end position="308"/>
    </location>
</feature>
<sequence>MPPIAPALPLVEKLYAVHNMTNLVLVKLDLDELNYLSWRYFFTIHCNNFNVLKHIEPKTDDASTSTPPTEEWLTADSIVKSWIILTLSPSLQKRFIKINPTTARDAWERVKKLFQDNKCTRMVALKGELRMLHMGDQNADEYFSKINSLVTLVSDLRSDVSEDDVVTYAINGLSHKYGSLAQIIAHKDPFPDLATMRSMVSTEEMRLRSKSPIQPINMTASAPQVLLATSNIPRGGDNRNTRNRDNPKPNTSTEQQLLQLLQAQQSLLAQYGLNSLSGQRQPLHNSVPGPRSSAPPGFTSTQHQQDQHAFSPYQHALFASTVQGSGITSQPNAYGQEIYLPQALNTMTLQEPADLNWNIDTAASSRLNSSTSNLSTIFNSCKYPSVLIGDGKYIPVTNTGHSTLRTPHRTLHLNNVLIKPNIVKNLISVRQFARDDKCTIEFDEFGFSVKDFWTR</sequence>
<feature type="compositionally biased region" description="Polar residues" evidence="1">
    <location>
        <begin position="298"/>
        <end position="308"/>
    </location>
</feature>
<dbReference type="PANTHER" id="PTHR47481:SF41">
    <property type="entry name" value="COPIA-LIKE POLYPROTEIN_RETROTRANSPOSON"/>
    <property type="match status" value="1"/>
</dbReference>
<protein>
    <submittedName>
        <fullName evidence="3">Ribonuclease H-like domain-containing protein</fullName>
    </submittedName>
</protein>
<feature type="domain" description="Retrovirus-related Pol polyprotein from transposon TNT 1-94-like beta-barrel" evidence="2">
    <location>
        <begin position="357"/>
        <end position="433"/>
    </location>
</feature>
<accession>A0A699HHD2</accession>
<evidence type="ECO:0000256" key="1">
    <source>
        <dbReference type="SAM" id="MobiDB-lite"/>
    </source>
</evidence>
<dbReference type="AlphaFoldDB" id="A0A699HHD2"/>
<dbReference type="PANTHER" id="PTHR47481">
    <property type="match status" value="1"/>
</dbReference>
<reference evidence="3" key="1">
    <citation type="journal article" date="2019" name="Sci. Rep.">
        <title>Draft genome of Tanacetum cinerariifolium, the natural source of mosquito coil.</title>
        <authorList>
            <person name="Yamashiro T."/>
            <person name="Shiraishi A."/>
            <person name="Satake H."/>
            <person name="Nakayama K."/>
        </authorList>
    </citation>
    <scope>NUCLEOTIDE SEQUENCE</scope>
</reference>
<evidence type="ECO:0000313" key="3">
    <source>
        <dbReference type="EMBL" id="GEY26741.1"/>
    </source>
</evidence>
<feature type="region of interest" description="Disordered" evidence="1">
    <location>
        <begin position="229"/>
        <end position="253"/>
    </location>
</feature>
<evidence type="ECO:0000259" key="2">
    <source>
        <dbReference type="Pfam" id="PF22936"/>
    </source>
</evidence>
<dbReference type="Pfam" id="PF14223">
    <property type="entry name" value="Retrotran_gag_2"/>
    <property type="match status" value="1"/>
</dbReference>
<dbReference type="EMBL" id="BKCJ010164646">
    <property type="protein sequence ID" value="GEY26741.1"/>
    <property type="molecule type" value="Genomic_DNA"/>
</dbReference>